<dbReference type="PANTHER" id="PTHR30266">
    <property type="entry name" value="MECHANOSENSITIVE CHANNEL MSCL"/>
    <property type="match status" value="1"/>
</dbReference>
<dbReference type="PROSITE" id="PS01327">
    <property type="entry name" value="MSCL"/>
    <property type="match status" value="1"/>
</dbReference>
<dbReference type="NCBIfam" id="TIGR00220">
    <property type="entry name" value="mscL"/>
    <property type="match status" value="1"/>
</dbReference>
<evidence type="ECO:0000313" key="12">
    <source>
        <dbReference type="Proteomes" id="UP000249842"/>
    </source>
</evidence>
<keyword evidence="5 10" id="KW-0812">Transmembrane</keyword>
<dbReference type="Gene3D" id="1.10.1200.120">
    <property type="entry name" value="Large-conductance mechanosensitive channel, MscL, domain 1"/>
    <property type="match status" value="1"/>
</dbReference>
<evidence type="ECO:0000256" key="9">
    <source>
        <dbReference type="ARBA" id="ARBA00023303"/>
    </source>
</evidence>
<dbReference type="InterPro" id="IPR037673">
    <property type="entry name" value="MSC/AndL"/>
</dbReference>
<organism evidence="11 12">
    <name type="scientific">Phenylobacterium hankyongense</name>
    <dbReference type="NCBI Taxonomy" id="1813876"/>
    <lineage>
        <taxon>Bacteria</taxon>
        <taxon>Pseudomonadati</taxon>
        <taxon>Pseudomonadota</taxon>
        <taxon>Alphaproteobacteria</taxon>
        <taxon>Caulobacterales</taxon>
        <taxon>Caulobacteraceae</taxon>
        <taxon>Phenylobacterium</taxon>
    </lineage>
</organism>
<evidence type="ECO:0000313" key="11">
    <source>
        <dbReference type="EMBL" id="RAK59672.1"/>
    </source>
</evidence>
<evidence type="ECO:0000256" key="6">
    <source>
        <dbReference type="ARBA" id="ARBA00022989"/>
    </source>
</evidence>
<dbReference type="RefSeq" id="WP_111456965.1">
    <property type="nucleotide sequence ID" value="NZ_QFYP01000001.1"/>
</dbReference>
<dbReference type="EMBL" id="QFYP01000001">
    <property type="protein sequence ID" value="RAK59672.1"/>
    <property type="molecule type" value="Genomic_DNA"/>
</dbReference>
<keyword evidence="9 10" id="KW-0407">Ion channel</keyword>
<dbReference type="HAMAP" id="MF_00115">
    <property type="entry name" value="MscL"/>
    <property type="match status" value="1"/>
</dbReference>
<dbReference type="SUPFAM" id="SSF81330">
    <property type="entry name" value="Gated mechanosensitive channel"/>
    <property type="match status" value="1"/>
</dbReference>
<keyword evidence="8 10" id="KW-0472">Membrane</keyword>
<dbReference type="InterPro" id="IPR001185">
    <property type="entry name" value="MS_channel"/>
</dbReference>
<dbReference type="GO" id="GO:0005886">
    <property type="term" value="C:plasma membrane"/>
    <property type="evidence" value="ECO:0007669"/>
    <property type="project" value="UniProtKB-SubCell"/>
</dbReference>
<dbReference type="Pfam" id="PF01741">
    <property type="entry name" value="MscL"/>
    <property type="match status" value="1"/>
</dbReference>
<evidence type="ECO:0000256" key="4">
    <source>
        <dbReference type="ARBA" id="ARBA00022475"/>
    </source>
</evidence>
<evidence type="ECO:0000256" key="10">
    <source>
        <dbReference type="HAMAP-Rule" id="MF_00115"/>
    </source>
</evidence>
<gene>
    <name evidence="10" type="primary">mscL</name>
    <name evidence="11" type="ORF">DJ021_07585</name>
</gene>
<evidence type="ECO:0000256" key="2">
    <source>
        <dbReference type="ARBA" id="ARBA00007254"/>
    </source>
</evidence>
<dbReference type="Proteomes" id="UP000249842">
    <property type="component" value="Unassembled WGS sequence"/>
</dbReference>
<evidence type="ECO:0000256" key="5">
    <source>
        <dbReference type="ARBA" id="ARBA00022692"/>
    </source>
</evidence>
<dbReference type="InterPro" id="IPR036019">
    <property type="entry name" value="MscL_channel"/>
</dbReference>
<comment type="caution">
    <text evidence="10">Lacks conserved residue(s) required for the propagation of feature annotation.</text>
</comment>
<evidence type="ECO:0000256" key="7">
    <source>
        <dbReference type="ARBA" id="ARBA00023065"/>
    </source>
</evidence>
<name>A0A328AX26_9CAUL</name>
<accession>A0A328AX26</accession>
<keyword evidence="4 10" id="KW-1003">Cell membrane</keyword>
<dbReference type="NCBIfam" id="NF001843">
    <property type="entry name" value="PRK00567.1-4"/>
    <property type="match status" value="1"/>
</dbReference>
<dbReference type="GO" id="GO:0008381">
    <property type="term" value="F:mechanosensitive monoatomic ion channel activity"/>
    <property type="evidence" value="ECO:0007669"/>
    <property type="project" value="UniProtKB-UniRule"/>
</dbReference>
<keyword evidence="12" id="KW-1185">Reference proteome</keyword>
<dbReference type="PANTHER" id="PTHR30266:SF2">
    <property type="entry name" value="LARGE-CONDUCTANCE MECHANOSENSITIVE CHANNEL"/>
    <property type="match status" value="1"/>
</dbReference>
<comment type="caution">
    <text evidence="11">The sequence shown here is derived from an EMBL/GenBank/DDBJ whole genome shotgun (WGS) entry which is preliminary data.</text>
</comment>
<dbReference type="InterPro" id="IPR019823">
    <property type="entry name" value="Mechanosensitive_channel_CS"/>
</dbReference>
<feature type="transmembrane region" description="Helical" evidence="10">
    <location>
        <begin position="88"/>
        <end position="112"/>
    </location>
</feature>
<comment type="subcellular location">
    <subcellularLocation>
        <location evidence="10">Cell inner membrane</location>
        <topology evidence="10">Multi-pass membrane protein</topology>
    </subcellularLocation>
    <subcellularLocation>
        <location evidence="1">Cell membrane</location>
        <topology evidence="1">Multi-pass membrane protein</topology>
    </subcellularLocation>
</comment>
<dbReference type="AlphaFoldDB" id="A0A328AX26"/>
<comment type="subunit">
    <text evidence="10">Homopentamer.</text>
</comment>
<comment type="function">
    <text evidence="10">Channel that opens in response to stretch forces in the membrane lipid bilayer. May participate in the regulation of osmotic pressure changes within the cell.</text>
</comment>
<proteinExistence type="inferred from homology"/>
<comment type="similarity">
    <text evidence="2 10">Belongs to the MscL family.</text>
</comment>
<evidence type="ECO:0000256" key="1">
    <source>
        <dbReference type="ARBA" id="ARBA00004651"/>
    </source>
</evidence>
<evidence type="ECO:0000256" key="3">
    <source>
        <dbReference type="ARBA" id="ARBA00022448"/>
    </source>
</evidence>
<keyword evidence="10" id="KW-0997">Cell inner membrane</keyword>
<sequence length="153" mass="16869">MTLTDAPAAPKRRVSILSEFREFIARGNVIDLAVGVIIGAAFNDIVKSLVDQIVMPPVGLLLSGIDFSHLEWVLKPDNPATKANELVAIQYGLFLNTLIKFVIVAWVVFLLVKAVNVIRRRDAERPPEAKPAPPPQEALLIEIRDLLKAQAEK</sequence>
<keyword evidence="7 10" id="KW-0406">Ion transport</keyword>
<dbReference type="PRINTS" id="PR01264">
    <property type="entry name" value="MECHCHANNEL"/>
</dbReference>
<protein>
    <recommendedName>
        <fullName evidence="10">Large-conductance mechanosensitive channel</fullName>
    </recommendedName>
</protein>
<evidence type="ECO:0000256" key="8">
    <source>
        <dbReference type="ARBA" id="ARBA00023136"/>
    </source>
</evidence>
<reference evidence="12" key="1">
    <citation type="submission" date="2018-05" db="EMBL/GenBank/DDBJ databases">
        <authorList>
            <person name="Li X."/>
        </authorList>
    </citation>
    <scope>NUCLEOTIDE SEQUENCE [LARGE SCALE GENOMIC DNA]</scope>
    <source>
        <strain evidence="12">HKS-05</strain>
    </source>
</reference>
<keyword evidence="6 10" id="KW-1133">Transmembrane helix</keyword>
<dbReference type="OrthoDB" id="9810350at2"/>
<keyword evidence="3 10" id="KW-0813">Transport</keyword>